<evidence type="ECO:0000313" key="1">
    <source>
        <dbReference type="EMBL" id="CAB5218350.1"/>
    </source>
</evidence>
<organism evidence="1">
    <name type="scientific">uncultured Caudovirales phage</name>
    <dbReference type="NCBI Taxonomy" id="2100421"/>
    <lineage>
        <taxon>Viruses</taxon>
        <taxon>Duplodnaviria</taxon>
        <taxon>Heunggongvirae</taxon>
        <taxon>Uroviricota</taxon>
        <taxon>Caudoviricetes</taxon>
        <taxon>Peduoviridae</taxon>
        <taxon>Maltschvirus</taxon>
        <taxon>Maltschvirus maltsch</taxon>
    </lineage>
</organism>
<name>A0A6J7WKL9_9CAUD</name>
<sequence>MTSKITATTAGLQYAPDTSGALELQVAGGTTAVVLNTNGALGVGSTPSYGTTGQALISAGTGSAPTWGSAGLSTGKSIAMSLIFGF</sequence>
<reference evidence="1" key="1">
    <citation type="submission" date="2020-05" db="EMBL/GenBank/DDBJ databases">
        <authorList>
            <person name="Chiriac C."/>
            <person name="Salcher M."/>
            <person name="Ghai R."/>
            <person name="Kavagutti S V."/>
        </authorList>
    </citation>
    <scope>NUCLEOTIDE SEQUENCE</scope>
</reference>
<accession>A0A6J7WKL9</accession>
<dbReference type="EMBL" id="LR798261">
    <property type="protein sequence ID" value="CAB5218350.1"/>
    <property type="molecule type" value="Genomic_DNA"/>
</dbReference>
<protein>
    <submittedName>
        <fullName evidence="1">Uncharacterized protein</fullName>
    </submittedName>
</protein>
<proteinExistence type="predicted"/>
<gene>
    <name evidence="1" type="ORF">UFOVP218_5</name>
</gene>